<dbReference type="AlphaFoldDB" id="X1KE73"/>
<reference evidence="3" key="1">
    <citation type="journal article" date="2014" name="Front. Microbiol.">
        <title>High frequency of phylogenetically diverse reductive dehalogenase-homologous genes in deep subseafloor sedimentary metagenomes.</title>
        <authorList>
            <person name="Kawai M."/>
            <person name="Futagami T."/>
            <person name="Toyoda A."/>
            <person name="Takaki Y."/>
            <person name="Nishi S."/>
            <person name="Hori S."/>
            <person name="Arai W."/>
            <person name="Tsubouchi T."/>
            <person name="Morono Y."/>
            <person name="Uchiyama I."/>
            <person name="Ito T."/>
            <person name="Fujiyama A."/>
            <person name="Inagaki F."/>
            <person name="Takami H."/>
        </authorList>
    </citation>
    <scope>NUCLEOTIDE SEQUENCE</scope>
    <source>
        <strain evidence="3">Expedition CK06-06</strain>
    </source>
</reference>
<sequence length="254" mass="28304">RFGSYLALALVIGYTGRRYYGDVLKRALTFRQSGDVESYAAWACRILLLAVAAMMVLLSMMGLPWPIAILAVLLVLLVFLGVSRVNCESGMFVNLPRWQPLGILLGLFGATAMGPEAVIVVGLFCMLFTVQPLESLMTFFMNGLRMCTSNQIKPARVAKTAMSTYLIVLVVAIPVVLWAVHNYGLRRGNWQQRWSTVTMPYYYYDAGDKIVTELKNDGTLTESEQLTPFERLKRMDPDRKFLWAAGLGVAGVLV</sequence>
<dbReference type="Pfam" id="PF20581">
    <property type="entry name" value="DUF6785"/>
    <property type="match status" value="1"/>
</dbReference>
<keyword evidence="1" id="KW-0472">Membrane</keyword>
<evidence type="ECO:0000313" key="3">
    <source>
        <dbReference type="EMBL" id="GAH80368.1"/>
    </source>
</evidence>
<name>X1KE73_9ZZZZ</name>
<comment type="caution">
    <text evidence="3">The sequence shown here is derived from an EMBL/GenBank/DDBJ whole genome shotgun (WGS) entry which is preliminary data.</text>
</comment>
<feature type="transmembrane region" description="Helical" evidence="1">
    <location>
        <begin position="165"/>
        <end position="185"/>
    </location>
</feature>
<keyword evidence="1" id="KW-0812">Transmembrane</keyword>
<feature type="non-terminal residue" evidence="3">
    <location>
        <position position="1"/>
    </location>
</feature>
<feature type="transmembrane region" description="Helical" evidence="1">
    <location>
        <begin position="103"/>
        <end position="130"/>
    </location>
</feature>
<proteinExistence type="predicted"/>
<feature type="non-terminal residue" evidence="3">
    <location>
        <position position="254"/>
    </location>
</feature>
<feature type="transmembrane region" description="Helical" evidence="1">
    <location>
        <begin position="39"/>
        <end position="57"/>
    </location>
</feature>
<gene>
    <name evidence="3" type="ORF">S03H2_55450</name>
</gene>
<organism evidence="3">
    <name type="scientific">marine sediment metagenome</name>
    <dbReference type="NCBI Taxonomy" id="412755"/>
    <lineage>
        <taxon>unclassified sequences</taxon>
        <taxon>metagenomes</taxon>
        <taxon>ecological metagenomes</taxon>
    </lineage>
</organism>
<evidence type="ECO:0000259" key="2">
    <source>
        <dbReference type="Pfam" id="PF20581"/>
    </source>
</evidence>
<keyword evidence="1" id="KW-1133">Transmembrane helix</keyword>
<feature type="transmembrane region" description="Helical" evidence="1">
    <location>
        <begin position="63"/>
        <end position="82"/>
    </location>
</feature>
<dbReference type="InterPro" id="IPR046712">
    <property type="entry name" value="DUF6785"/>
</dbReference>
<protein>
    <recommendedName>
        <fullName evidence="2">DUF6785 domain-containing protein</fullName>
    </recommendedName>
</protein>
<feature type="domain" description="DUF6785" evidence="2">
    <location>
        <begin position="2"/>
        <end position="184"/>
    </location>
</feature>
<dbReference type="EMBL" id="BARU01035413">
    <property type="protein sequence ID" value="GAH80368.1"/>
    <property type="molecule type" value="Genomic_DNA"/>
</dbReference>
<accession>X1KE73</accession>
<evidence type="ECO:0000256" key="1">
    <source>
        <dbReference type="SAM" id="Phobius"/>
    </source>
</evidence>